<organism evidence="2 3">
    <name type="scientific">Methylovirgula ligni</name>
    <dbReference type="NCBI Taxonomy" id="569860"/>
    <lineage>
        <taxon>Bacteria</taxon>
        <taxon>Pseudomonadati</taxon>
        <taxon>Pseudomonadota</taxon>
        <taxon>Alphaproteobacteria</taxon>
        <taxon>Hyphomicrobiales</taxon>
        <taxon>Beijerinckiaceae</taxon>
        <taxon>Methylovirgula</taxon>
    </lineage>
</organism>
<sequence length="53" mass="6167">MWAISGWVAWIISAAIFAWLVWDFFRVNMKYSEDVLLSSREGVDELFPTEPGE</sequence>
<reference evidence="2 3" key="1">
    <citation type="submission" date="2018-08" db="EMBL/GenBank/DDBJ databases">
        <title>Genomic Encyclopedia of Type Strains, Phase IV (KMG-IV): sequencing the most valuable type-strain genomes for metagenomic binning, comparative biology and taxonomic classification.</title>
        <authorList>
            <person name="Goeker M."/>
        </authorList>
    </citation>
    <scope>NUCLEOTIDE SEQUENCE [LARGE SCALE GENOMIC DNA]</scope>
    <source>
        <strain evidence="2 3">BW863</strain>
    </source>
</reference>
<proteinExistence type="predicted"/>
<gene>
    <name evidence="2" type="ORF">DES32_1498</name>
</gene>
<name>A0A3D9Z9B0_9HYPH</name>
<keyword evidence="1" id="KW-1133">Transmembrane helix</keyword>
<protein>
    <submittedName>
        <fullName evidence="2">Uncharacterized protein</fullName>
    </submittedName>
</protein>
<keyword evidence="1" id="KW-0812">Transmembrane</keyword>
<dbReference type="AlphaFoldDB" id="A0A3D9Z9B0"/>
<evidence type="ECO:0000313" key="3">
    <source>
        <dbReference type="Proteomes" id="UP000256900"/>
    </source>
</evidence>
<dbReference type="RefSeq" id="WP_165204414.1">
    <property type="nucleotide sequence ID" value="NZ_CP025086.1"/>
</dbReference>
<comment type="caution">
    <text evidence="2">The sequence shown here is derived from an EMBL/GenBank/DDBJ whole genome shotgun (WGS) entry which is preliminary data.</text>
</comment>
<keyword evidence="3" id="KW-1185">Reference proteome</keyword>
<accession>A0A3D9Z9B0</accession>
<dbReference type="Proteomes" id="UP000256900">
    <property type="component" value="Unassembled WGS sequence"/>
</dbReference>
<feature type="transmembrane region" description="Helical" evidence="1">
    <location>
        <begin position="6"/>
        <end position="25"/>
    </location>
</feature>
<evidence type="ECO:0000256" key="1">
    <source>
        <dbReference type="SAM" id="Phobius"/>
    </source>
</evidence>
<evidence type="ECO:0000313" key="2">
    <source>
        <dbReference type="EMBL" id="REF87866.1"/>
    </source>
</evidence>
<dbReference type="EMBL" id="QUMO01000002">
    <property type="protein sequence ID" value="REF87866.1"/>
    <property type="molecule type" value="Genomic_DNA"/>
</dbReference>
<keyword evidence="1" id="KW-0472">Membrane</keyword>